<dbReference type="KEGG" id="lsf:I8J32_009280"/>
<organism evidence="2 3">
    <name type="scientific">Agrilutibacter solisilvae</name>
    <dbReference type="NCBI Taxonomy" id="2763317"/>
    <lineage>
        <taxon>Bacteria</taxon>
        <taxon>Pseudomonadati</taxon>
        <taxon>Pseudomonadota</taxon>
        <taxon>Gammaproteobacteria</taxon>
        <taxon>Lysobacterales</taxon>
        <taxon>Lysobacteraceae</taxon>
        <taxon>Agrilutibacter</taxon>
    </lineage>
</organism>
<reference evidence="2 3" key="1">
    <citation type="submission" date="2021-03" db="EMBL/GenBank/DDBJ databases">
        <title>Lysobacter sp. nov. isolated from soil of gangwondo yeongwol, south Korea.</title>
        <authorList>
            <person name="Kim K.R."/>
            <person name="Kim K.H."/>
            <person name="Jeon C.O."/>
        </authorList>
    </citation>
    <scope>NUCLEOTIDE SEQUENCE [LARGE SCALE GENOMIC DNA]</scope>
    <source>
        <strain evidence="2 3">R19</strain>
    </source>
</reference>
<dbReference type="EMBL" id="CP071518">
    <property type="protein sequence ID" value="QSX77009.1"/>
    <property type="molecule type" value="Genomic_DNA"/>
</dbReference>
<accession>A0A974XW66</accession>
<sequence length="314" mass="33364">MPRLAPPPPDICFYPKQAYAALLHAVATALSALDAHDDGLARAMDLGDSIDLPPGAPNALDRAALQAAAPLYFASELEKAGLLPTADLVCGLFASGTVTQPLGPTAQLLHAFWRGRRERLDANEREAIFARVIEAPHFDVLMAGLCEALVAQADGSDLREGVTLSARAMSMGEFLAQRVDPMATLAARDIVATINTALGFLRDRLLQVAFGVNSLWALVAIARQQDGAPAGAGALQQHVEAGRSGQTVLLWLAEHFSETTPQLDLGDPAQRGAVEAAQRWLASRPLAARQQRPQRPESAPDAAYPGYPALQMAM</sequence>
<evidence type="ECO:0000256" key="1">
    <source>
        <dbReference type="SAM" id="MobiDB-lite"/>
    </source>
</evidence>
<dbReference type="RefSeq" id="WP_200611200.1">
    <property type="nucleotide sequence ID" value="NZ_CP071518.1"/>
</dbReference>
<gene>
    <name evidence="2" type="ORF">I8J32_009280</name>
</gene>
<protein>
    <submittedName>
        <fullName evidence="2">Uncharacterized protein</fullName>
    </submittedName>
</protein>
<name>A0A974XW66_9GAMM</name>
<evidence type="ECO:0000313" key="3">
    <source>
        <dbReference type="Proteomes" id="UP000639274"/>
    </source>
</evidence>
<keyword evidence="3" id="KW-1185">Reference proteome</keyword>
<feature type="compositionally biased region" description="Low complexity" evidence="1">
    <location>
        <begin position="285"/>
        <end position="300"/>
    </location>
</feature>
<dbReference type="AlphaFoldDB" id="A0A974XW66"/>
<evidence type="ECO:0000313" key="2">
    <source>
        <dbReference type="EMBL" id="QSX77009.1"/>
    </source>
</evidence>
<proteinExistence type="predicted"/>
<dbReference type="Proteomes" id="UP000639274">
    <property type="component" value="Chromosome"/>
</dbReference>
<feature type="region of interest" description="Disordered" evidence="1">
    <location>
        <begin position="285"/>
        <end position="306"/>
    </location>
</feature>